<dbReference type="Proteomes" id="UP000217944">
    <property type="component" value="Unassembled WGS sequence"/>
</dbReference>
<dbReference type="AlphaFoldDB" id="A0A292YFA2"/>
<dbReference type="PIRSF" id="PIRSF006162">
    <property type="entry name" value="PgpA"/>
    <property type="match status" value="1"/>
</dbReference>
<dbReference type="Gene3D" id="1.10.3760.10">
    <property type="entry name" value="PgpA-like"/>
    <property type="match status" value="1"/>
</dbReference>
<sequence>MNRFNKFKWFIITGFFSGLLPKAPGTWGSLVATILAYLIIVYFPNPYTTIWLLIILFSVTGYKFVNEYENSGGIHDDKRIVIDEFAGVLISIGVLGNLKEDTLIKLVFAFICFRFFDIYKPSIIGKIDKKAPGGLGVMGDDIVAGIFGGIMAGILYIIYLKIKAVL</sequence>
<dbReference type="CDD" id="cd06971">
    <property type="entry name" value="PgpA"/>
    <property type="match status" value="1"/>
</dbReference>
<dbReference type="PANTHER" id="PTHR36305">
    <property type="entry name" value="PHOSPHATIDYLGLYCEROPHOSPHATASE A"/>
    <property type="match status" value="1"/>
</dbReference>
<evidence type="ECO:0000313" key="3">
    <source>
        <dbReference type="EMBL" id="GAX87833.1"/>
    </source>
</evidence>
<dbReference type="RefSeq" id="WP_096259309.1">
    <property type="nucleotide sequence ID" value="NZ_BDME01000002.1"/>
</dbReference>
<keyword evidence="1" id="KW-1133">Transmembrane helix</keyword>
<dbReference type="SUPFAM" id="SSF101307">
    <property type="entry name" value="YutG-like"/>
    <property type="match status" value="1"/>
</dbReference>
<dbReference type="InterPro" id="IPR007686">
    <property type="entry name" value="YutG/PgpA"/>
</dbReference>
<keyword evidence="3" id="KW-0378">Hydrolase</keyword>
<dbReference type="EMBL" id="BDME01000002">
    <property type="protein sequence ID" value="GAX87833.1"/>
    <property type="molecule type" value="Genomic_DNA"/>
</dbReference>
<dbReference type="PANTHER" id="PTHR36305:SF1">
    <property type="entry name" value="PHOSPHATIDYLGLYCEROPHOSPHATASE A"/>
    <property type="match status" value="1"/>
</dbReference>
<organism evidence="3 4">
    <name type="scientific">Lebetimonas natsushimae</name>
    <dbReference type="NCBI Taxonomy" id="1936991"/>
    <lineage>
        <taxon>Bacteria</taxon>
        <taxon>Pseudomonadati</taxon>
        <taxon>Campylobacterota</taxon>
        <taxon>Epsilonproteobacteria</taxon>
        <taxon>Nautiliales</taxon>
        <taxon>Nautiliaceae</taxon>
        <taxon>Lebetimonas</taxon>
    </lineage>
</organism>
<keyword evidence="1" id="KW-0472">Membrane</keyword>
<keyword evidence="1" id="KW-0812">Transmembrane</keyword>
<evidence type="ECO:0000259" key="2">
    <source>
        <dbReference type="Pfam" id="PF04608"/>
    </source>
</evidence>
<comment type="caution">
    <text evidence="3">The sequence shown here is derived from an EMBL/GenBank/DDBJ whole genome shotgun (WGS) entry which is preliminary data.</text>
</comment>
<feature type="domain" description="YutG/PgpA" evidence="2">
    <location>
        <begin position="11"/>
        <end position="154"/>
    </location>
</feature>
<dbReference type="InterPro" id="IPR036681">
    <property type="entry name" value="PgpA-like_sf"/>
</dbReference>
<feature type="transmembrane region" description="Helical" evidence="1">
    <location>
        <begin position="142"/>
        <end position="160"/>
    </location>
</feature>
<evidence type="ECO:0000256" key="1">
    <source>
        <dbReference type="SAM" id="Phobius"/>
    </source>
</evidence>
<dbReference type="Pfam" id="PF04608">
    <property type="entry name" value="PgpA"/>
    <property type="match status" value="1"/>
</dbReference>
<proteinExistence type="predicted"/>
<reference evidence="3 4" key="1">
    <citation type="journal article" date="2017" name="Syst. Appl. Microbiol.">
        <title>Lebetimonas natsushimae sp. nov., a novel strictly anaerobic, moderately thermophilic chemoautotroph isolated from a deep-sea hydrothermal vent polychaete nest in the Mid-Okinawa Trough.</title>
        <authorList>
            <person name="Nagata R."/>
            <person name="Takaki Y."/>
            <person name="Tame A."/>
            <person name="Nunoura T."/>
            <person name="Muto H."/>
            <person name="Mino S."/>
            <person name="Sawayama S."/>
            <person name="Takai K."/>
            <person name="Nakagawa S."/>
        </authorList>
    </citation>
    <scope>NUCLEOTIDE SEQUENCE [LARGE SCALE GENOMIC DNA]</scope>
    <source>
        <strain evidence="3 4">HS1857</strain>
    </source>
</reference>
<accession>A0A292YFA2</accession>
<dbReference type="OrthoDB" id="9804091at2"/>
<dbReference type="GO" id="GO:0008962">
    <property type="term" value="F:phosphatidylglycerophosphatase activity"/>
    <property type="evidence" value="ECO:0007669"/>
    <property type="project" value="UniProtKB-EC"/>
</dbReference>
<dbReference type="EC" id="3.1.3.27" evidence="3"/>
<keyword evidence="4" id="KW-1185">Reference proteome</keyword>
<gene>
    <name evidence="3" type="ORF">LNAT_P1130</name>
</gene>
<dbReference type="UniPathway" id="UPA00084">
    <property type="reaction ID" value="UER00504"/>
</dbReference>
<dbReference type="GO" id="GO:0006655">
    <property type="term" value="P:phosphatidylglycerol biosynthetic process"/>
    <property type="evidence" value="ECO:0007669"/>
    <property type="project" value="UniProtKB-UniPathway"/>
</dbReference>
<name>A0A292YFA2_9BACT</name>
<protein>
    <submittedName>
        <fullName evidence="3">Phosphatidylglycerophosphatase A</fullName>
        <ecNumber evidence="3">3.1.3.27</ecNumber>
    </submittedName>
</protein>
<evidence type="ECO:0000313" key="4">
    <source>
        <dbReference type="Proteomes" id="UP000217944"/>
    </source>
</evidence>
<dbReference type="InterPro" id="IPR026037">
    <property type="entry name" value="PgpA"/>
</dbReference>
<feature type="transmembrane region" description="Helical" evidence="1">
    <location>
        <begin position="35"/>
        <end position="59"/>
    </location>
</feature>